<dbReference type="CDD" id="cd01650">
    <property type="entry name" value="RT_nLTR_like"/>
    <property type="match status" value="1"/>
</dbReference>
<dbReference type="Gene3D" id="2.10.25.10">
    <property type="entry name" value="Laminin"/>
    <property type="match status" value="2"/>
</dbReference>
<sequence>MDPSRIILITLLQALSCGVEGQETGLCSLMSGLCVNGGTCIQQGTDSENSNVACLCTPRFTGLRCEVASPTILPTTMRMATSTGTLPSTVEDMMTDPSRDNITDGVTARETSPEMAQTSTSMETGLCSLISELCFNGGTCIQQGTDSENSNVACLCTPRFTGLRCEVASPTTLPTTMRMATSTGTLPSTVEDMMTDPSRDNITDGVTARETSTEMAQTSTSMGTRPSTVEDMITDASTDVITDGVTARETASVTAQTFISSGTAPSTIEDMMIDAATDVITDLVTARETSFVTAQSPTPSGTGTFTAEDATTRAVTNMTTNRSVIQDTSAVIAETSSLSGTLIFTERRRTDVSIALISSVANLRAERCIFCQEIDDNGECIDDDGFTTCDILEDEICISVNVTFTIKGSKNRQVSRGCIAKVFFGVTSSRCISVEEYTTALGFDPVEEPSSGEACFCDEEDLCNTHSLSGILADKVMAHLDEQNILVDEQKGARGTKDQLIIDKTVFKDSRTRRTNLTVAWIDYQKAYDSVPHSWIIEAMRMHKLDPKICTLIEQTMPYWTTDLTANGQHLGRIPIRCGIFQGDALSPLLFRVAHNPLGHILKNSRCSYKLKSGLTTHHLLYMDDLKLYGKNEREIDSMINTVRIFGNDIGMKLGLEKCGRLIIKRGKVEATQGLLLDIGRIQDVEVHKGYKYVGILQGMENLQEKVKANTIKTHRKRIRQVLKTKLTGQNKIQALNTYAMPVISFTAGIIEWTRTEMADLDRRTRKLLNIYRGLHPRADVHRLYLPRHQGGRGLKEVEATTTGEKVGLDKYIERRRATEPLLLQAVWQARPQQQEGETRDQWKAGWSQRYQSKWKERPLYGQYPQQVEQATNTETAYKWLSCTGLKIETEALITAAQNQALCTKYHQAKILKQSDDSKCRMYREADETRPHTKTFARPPRVRVGPRGPKQQQQQLLTATLHRLERYTASIEQYKINRMFVTHPGRVFSQLRNNTDNKMPKIPDKEQTFSFWKGIWETIILRLAPNVPGGSVTIEWFIIGEGLDFEGFYVEVQTEESEQWVRLSSFLGADVRNFTVESLENVTGIRIVAIDQSKSEVARSIQVPIRSVESGTYENMDRNVSELILVPAASLLVFVAFAAIVLKLRKANLLKETPR</sequence>
<keyword evidence="3" id="KW-0472">Membrane</keyword>
<gene>
    <name evidence="7" type="ORF">HOLleu_13915</name>
</gene>
<feature type="region of interest" description="Disordered" evidence="2">
    <location>
        <begin position="924"/>
        <end position="953"/>
    </location>
</feature>
<dbReference type="PANTHER" id="PTHR35450:SF2">
    <property type="entry name" value="REVERSE TRANSCRIPTASE DOMAIN-CONTAINING PROTEIN"/>
    <property type="match status" value="1"/>
</dbReference>
<keyword evidence="4" id="KW-0732">Signal</keyword>
<feature type="transmembrane region" description="Helical" evidence="3">
    <location>
        <begin position="1123"/>
        <end position="1142"/>
    </location>
</feature>
<accession>A0A9Q1C7I1</accession>
<dbReference type="Pfam" id="PF00078">
    <property type="entry name" value="RVT_1"/>
    <property type="match status" value="1"/>
</dbReference>
<feature type="compositionally biased region" description="Low complexity" evidence="2">
    <location>
        <begin position="938"/>
        <end position="953"/>
    </location>
</feature>
<dbReference type="SUPFAM" id="SSF56672">
    <property type="entry name" value="DNA/RNA polymerases"/>
    <property type="match status" value="1"/>
</dbReference>
<feature type="domain" description="EGF-like" evidence="5">
    <location>
        <begin position="123"/>
        <end position="166"/>
    </location>
</feature>
<evidence type="ECO:0000256" key="3">
    <source>
        <dbReference type="SAM" id="Phobius"/>
    </source>
</evidence>
<keyword evidence="3" id="KW-1133">Transmembrane helix</keyword>
<feature type="disulfide bond" evidence="1">
    <location>
        <begin position="56"/>
        <end position="65"/>
    </location>
</feature>
<dbReference type="PROSITE" id="PS00022">
    <property type="entry name" value="EGF_1"/>
    <property type="match status" value="2"/>
</dbReference>
<dbReference type="OrthoDB" id="2194416at2759"/>
<keyword evidence="1" id="KW-1015">Disulfide bond</keyword>
<comment type="caution">
    <text evidence="7">The sequence shown here is derived from an EMBL/GenBank/DDBJ whole genome shotgun (WGS) entry which is preliminary data.</text>
</comment>
<dbReference type="InterPro" id="IPR000742">
    <property type="entry name" value="EGF"/>
</dbReference>
<dbReference type="CDD" id="cd00054">
    <property type="entry name" value="EGF_CA"/>
    <property type="match status" value="2"/>
</dbReference>
<feature type="domain" description="EGF-like" evidence="5">
    <location>
        <begin position="23"/>
        <end position="66"/>
    </location>
</feature>
<dbReference type="AlphaFoldDB" id="A0A9Q1C7I1"/>
<feature type="domain" description="Reverse transcriptase" evidence="6">
    <location>
        <begin position="286"/>
        <end position="698"/>
    </location>
</feature>
<reference evidence="7" key="1">
    <citation type="submission" date="2021-10" db="EMBL/GenBank/DDBJ databases">
        <title>Tropical sea cucumber genome reveals ecological adaptation and Cuvierian tubules defense mechanism.</title>
        <authorList>
            <person name="Chen T."/>
        </authorList>
    </citation>
    <scope>NUCLEOTIDE SEQUENCE</scope>
    <source>
        <strain evidence="7">Nanhai2018</strain>
        <tissue evidence="7">Muscle</tissue>
    </source>
</reference>
<keyword evidence="8" id="KW-1185">Reference proteome</keyword>
<evidence type="ECO:0000313" key="7">
    <source>
        <dbReference type="EMBL" id="KAJ8039802.1"/>
    </source>
</evidence>
<evidence type="ECO:0000259" key="5">
    <source>
        <dbReference type="PROSITE" id="PS50026"/>
    </source>
</evidence>
<dbReference type="SMART" id="SM00181">
    <property type="entry name" value="EGF"/>
    <property type="match status" value="2"/>
</dbReference>
<evidence type="ECO:0000256" key="4">
    <source>
        <dbReference type="SAM" id="SignalP"/>
    </source>
</evidence>
<feature type="signal peptide" evidence="4">
    <location>
        <begin position="1"/>
        <end position="21"/>
    </location>
</feature>
<comment type="caution">
    <text evidence="1">Lacks conserved residue(s) required for the propagation of feature annotation.</text>
</comment>
<feature type="chain" id="PRO_5040410495" evidence="4">
    <location>
        <begin position="22"/>
        <end position="1155"/>
    </location>
</feature>
<proteinExistence type="predicted"/>
<organism evidence="7 8">
    <name type="scientific">Holothuria leucospilota</name>
    <name type="common">Black long sea cucumber</name>
    <name type="synonym">Mertensiothuria leucospilota</name>
    <dbReference type="NCBI Taxonomy" id="206669"/>
    <lineage>
        <taxon>Eukaryota</taxon>
        <taxon>Metazoa</taxon>
        <taxon>Echinodermata</taxon>
        <taxon>Eleutherozoa</taxon>
        <taxon>Echinozoa</taxon>
        <taxon>Holothuroidea</taxon>
        <taxon>Aspidochirotacea</taxon>
        <taxon>Aspidochirotida</taxon>
        <taxon>Holothuriidae</taxon>
        <taxon>Holothuria</taxon>
    </lineage>
</organism>
<feature type="disulfide bond" evidence="1">
    <location>
        <begin position="156"/>
        <end position="165"/>
    </location>
</feature>
<keyword evidence="1" id="KW-0245">EGF-like domain</keyword>
<protein>
    <submittedName>
        <fullName evidence="7">Retrovirus-related Pol polyprotein from type-2 retrotransposable element R2DM</fullName>
    </submittedName>
</protein>
<dbReference type="EMBL" id="JAIZAY010000006">
    <property type="protein sequence ID" value="KAJ8039802.1"/>
    <property type="molecule type" value="Genomic_DNA"/>
</dbReference>
<dbReference type="InterPro" id="IPR000477">
    <property type="entry name" value="RT_dom"/>
</dbReference>
<keyword evidence="3" id="KW-0812">Transmembrane</keyword>
<evidence type="ECO:0000256" key="2">
    <source>
        <dbReference type="SAM" id="MobiDB-lite"/>
    </source>
</evidence>
<dbReference type="Proteomes" id="UP001152320">
    <property type="component" value="Chromosome 6"/>
</dbReference>
<dbReference type="InterPro" id="IPR043502">
    <property type="entry name" value="DNA/RNA_pol_sf"/>
</dbReference>
<evidence type="ECO:0000313" key="8">
    <source>
        <dbReference type="Proteomes" id="UP001152320"/>
    </source>
</evidence>
<dbReference type="PROSITE" id="PS50878">
    <property type="entry name" value="RT_POL"/>
    <property type="match status" value="1"/>
</dbReference>
<dbReference type="PANTHER" id="PTHR35450">
    <property type="entry name" value="REVERSE TRANSCRIPTASE DOMAIN-CONTAINING PROTEIN"/>
    <property type="match status" value="1"/>
</dbReference>
<dbReference type="PROSITE" id="PS50026">
    <property type="entry name" value="EGF_3"/>
    <property type="match status" value="2"/>
</dbReference>
<name>A0A9Q1C7I1_HOLLE</name>
<dbReference type="SUPFAM" id="SSF57196">
    <property type="entry name" value="EGF/Laminin"/>
    <property type="match status" value="2"/>
</dbReference>
<evidence type="ECO:0000256" key="1">
    <source>
        <dbReference type="PROSITE-ProRule" id="PRU00076"/>
    </source>
</evidence>
<evidence type="ECO:0000259" key="6">
    <source>
        <dbReference type="PROSITE" id="PS50878"/>
    </source>
</evidence>